<gene>
    <name evidence="9" type="ORF">FHL15_006786</name>
</gene>
<accession>A0A553HWS0</accession>
<evidence type="ECO:0000256" key="4">
    <source>
        <dbReference type="ARBA" id="ARBA00022692"/>
    </source>
</evidence>
<evidence type="ECO:0000256" key="7">
    <source>
        <dbReference type="ARBA" id="ARBA00023180"/>
    </source>
</evidence>
<evidence type="ECO:0008006" key="11">
    <source>
        <dbReference type="Google" id="ProtNLM"/>
    </source>
</evidence>
<dbReference type="Pfam" id="PF13641">
    <property type="entry name" value="Glyco_tranf_2_3"/>
    <property type="match status" value="1"/>
</dbReference>
<comment type="caution">
    <text evidence="9">The sequence shown here is derived from an EMBL/GenBank/DDBJ whole genome shotgun (WGS) entry which is preliminary data.</text>
</comment>
<dbReference type="InterPro" id="IPR052427">
    <property type="entry name" value="Glycosyltrans_GT2/GT47"/>
</dbReference>
<keyword evidence="2" id="KW-0328">Glycosyltransferase</keyword>
<keyword evidence="4 8" id="KW-0812">Transmembrane</keyword>
<dbReference type="GO" id="GO:0016020">
    <property type="term" value="C:membrane"/>
    <property type="evidence" value="ECO:0007669"/>
    <property type="project" value="UniProtKB-SubCell"/>
</dbReference>
<dbReference type="OrthoDB" id="2849215at2759"/>
<evidence type="ECO:0000256" key="3">
    <source>
        <dbReference type="ARBA" id="ARBA00022679"/>
    </source>
</evidence>
<keyword evidence="7" id="KW-0325">Glycoprotein</keyword>
<evidence type="ECO:0000313" key="9">
    <source>
        <dbReference type="EMBL" id="TRX92400.1"/>
    </source>
</evidence>
<evidence type="ECO:0000256" key="8">
    <source>
        <dbReference type="SAM" id="Phobius"/>
    </source>
</evidence>
<dbReference type="Proteomes" id="UP000319160">
    <property type="component" value="Unassembled WGS sequence"/>
</dbReference>
<protein>
    <recommendedName>
        <fullName evidence="11">Glycosyltransferase 2-like domain-containing protein</fullName>
    </recommendedName>
</protein>
<dbReference type="STRING" id="2512241.A0A553HWS0"/>
<proteinExistence type="predicted"/>
<dbReference type="AlphaFoldDB" id="A0A553HWS0"/>
<dbReference type="EMBL" id="VFLP01000037">
    <property type="protein sequence ID" value="TRX92400.1"/>
    <property type="molecule type" value="Genomic_DNA"/>
</dbReference>
<keyword evidence="10" id="KW-1185">Reference proteome</keyword>
<keyword evidence="3" id="KW-0808">Transferase</keyword>
<dbReference type="PANTHER" id="PTHR47844">
    <property type="entry name" value="SYNTHASE CPS1, PUTATIVE (AFU_ORTHOLOGUE AFUA_7G02500)-RELATED"/>
    <property type="match status" value="1"/>
</dbReference>
<keyword evidence="6 8" id="KW-0472">Membrane</keyword>
<comment type="subcellular location">
    <subcellularLocation>
        <location evidence="1">Membrane</location>
    </subcellularLocation>
</comment>
<evidence type="ECO:0000313" key="10">
    <source>
        <dbReference type="Proteomes" id="UP000319160"/>
    </source>
</evidence>
<evidence type="ECO:0000256" key="2">
    <source>
        <dbReference type="ARBA" id="ARBA00022676"/>
    </source>
</evidence>
<dbReference type="GO" id="GO:0016757">
    <property type="term" value="F:glycosyltransferase activity"/>
    <property type="evidence" value="ECO:0007669"/>
    <property type="project" value="UniProtKB-KW"/>
</dbReference>
<feature type="transmembrane region" description="Helical" evidence="8">
    <location>
        <begin position="335"/>
        <end position="352"/>
    </location>
</feature>
<name>A0A553HWS0_9PEZI</name>
<reference evidence="10" key="1">
    <citation type="submission" date="2019-06" db="EMBL/GenBank/DDBJ databases">
        <title>Draft genome sequence of the griseofulvin-producing fungus Xylaria cubensis strain G536.</title>
        <authorList>
            <person name="Mead M.E."/>
            <person name="Raja H.A."/>
            <person name="Steenwyk J.L."/>
            <person name="Knowles S.L."/>
            <person name="Oberlies N.H."/>
            <person name="Rokas A."/>
        </authorList>
    </citation>
    <scope>NUCLEOTIDE SEQUENCE [LARGE SCALE GENOMIC DNA]</scope>
    <source>
        <strain evidence="10">G536</strain>
    </source>
</reference>
<dbReference type="SUPFAM" id="SSF53448">
    <property type="entry name" value="Nucleotide-diphospho-sugar transferases"/>
    <property type="match status" value="1"/>
</dbReference>
<keyword evidence="5 8" id="KW-1133">Transmembrane helix</keyword>
<dbReference type="PANTHER" id="PTHR47844:SF1">
    <property type="entry name" value="EXOSTOSIN-LIKE 2"/>
    <property type="match status" value="1"/>
</dbReference>
<evidence type="ECO:0000256" key="1">
    <source>
        <dbReference type="ARBA" id="ARBA00004370"/>
    </source>
</evidence>
<feature type="transmembrane region" description="Helical" evidence="8">
    <location>
        <begin position="359"/>
        <end position="378"/>
    </location>
</feature>
<dbReference type="Gene3D" id="3.90.550.10">
    <property type="entry name" value="Spore Coat Polysaccharide Biosynthesis Protein SpsA, Chain A"/>
    <property type="match status" value="1"/>
</dbReference>
<sequence>MFHLTEFVLLESLLWEIAERRLSRKYIQQYKPFPLPSEDTRLFNASDVSIIVPTVGFDPESFSRAIISWLANSPLEIIIVTIDSERQKVIDFLDSERIRAANENTQITVESISHPNKRDQLVAGVRESIGRIIAFADDDVLWYPHTLLHLLAPFQEPDIGLVGGPIESYLPENRQDASVITPYEVAALRNRSKRRGGNKAFYARDGSTNFTVSGATMLLRAVVVKDPDFQNAFMQETFAGIRQNSGDDAFITRWVLFQHLREGRKVIQKWRLGMQLTPEATVTTTLMTDSRFIDQMKRWLRTGLRFRLICLFEDPGLVNFWHNTPYMCRKMIEGLYNPFLNIIWYVAFFVTLRRRPLMALLLALYYFYGLVNGMLAFAQEFPYCRQKIWAAVIADKVSLVSDFYSWATLASESWASRQGVDDAGKGKPGRMDLDE</sequence>
<dbReference type="InterPro" id="IPR029044">
    <property type="entry name" value="Nucleotide-diphossugar_trans"/>
</dbReference>
<evidence type="ECO:0000256" key="5">
    <source>
        <dbReference type="ARBA" id="ARBA00022989"/>
    </source>
</evidence>
<evidence type="ECO:0000256" key="6">
    <source>
        <dbReference type="ARBA" id="ARBA00023136"/>
    </source>
</evidence>
<organism evidence="9 10">
    <name type="scientific">Xylaria flabelliformis</name>
    <dbReference type="NCBI Taxonomy" id="2512241"/>
    <lineage>
        <taxon>Eukaryota</taxon>
        <taxon>Fungi</taxon>
        <taxon>Dikarya</taxon>
        <taxon>Ascomycota</taxon>
        <taxon>Pezizomycotina</taxon>
        <taxon>Sordariomycetes</taxon>
        <taxon>Xylariomycetidae</taxon>
        <taxon>Xylariales</taxon>
        <taxon>Xylariaceae</taxon>
        <taxon>Xylaria</taxon>
    </lineage>
</organism>